<proteinExistence type="inferred from homology"/>
<evidence type="ECO:0000256" key="4">
    <source>
        <dbReference type="ARBA" id="ARBA00022679"/>
    </source>
</evidence>
<dbReference type="PANTHER" id="PTHR21461">
    <property type="entry name" value="GLYCOSYLTRANSFERASE FAMILY 92 PROTEIN"/>
    <property type="match status" value="1"/>
</dbReference>
<dbReference type="GO" id="GO:0005737">
    <property type="term" value="C:cytoplasm"/>
    <property type="evidence" value="ECO:0007669"/>
    <property type="project" value="TreeGrafter"/>
</dbReference>
<dbReference type="Pfam" id="PF01697">
    <property type="entry name" value="Glyco_transf_92"/>
    <property type="match status" value="1"/>
</dbReference>
<gene>
    <name evidence="9" type="ORF">GOP47_0011583</name>
</gene>
<dbReference type="AlphaFoldDB" id="A0A9D4ZHT4"/>
<evidence type="ECO:0000313" key="10">
    <source>
        <dbReference type="Proteomes" id="UP000886520"/>
    </source>
</evidence>
<keyword evidence="3 8" id="KW-0328">Glycosyltransferase</keyword>
<organism evidence="9 10">
    <name type="scientific">Adiantum capillus-veneris</name>
    <name type="common">Maidenhair fern</name>
    <dbReference type="NCBI Taxonomy" id="13818"/>
    <lineage>
        <taxon>Eukaryota</taxon>
        <taxon>Viridiplantae</taxon>
        <taxon>Streptophyta</taxon>
        <taxon>Embryophyta</taxon>
        <taxon>Tracheophyta</taxon>
        <taxon>Polypodiopsida</taxon>
        <taxon>Polypodiidae</taxon>
        <taxon>Polypodiales</taxon>
        <taxon>Pteridineae</taxon>
        <taxon>Pteridaceae</taxon>
        <taxon>Vittarioideae</taxon>
        <taxon>Adiantum</taxon>
    </lineage>
</organism>
<dbReference type="OrthoDB" id="2526284at2759"/>
<dbReference type="EMBL" id="JABFUD020000011">
    <property type="protein sequence ID" value="KAI5073570.1"/>
    <property type="molecule type" value="Genomic_DNA"/>
</dbReference>
<dbReference type="GO" id="GO:0016757">
    <property type="term" value="F:glycosyltransferase activity"/>
    <property type="evidence" value="ECO:0007669"/>
    <property type="project" value="UniProtKB-UniRule"/>
</dbReference>
<keyword evidence="4 8" id="KW-0808">Transferase</keyword>
<keyword evidence="7" id="KW-0472">Membrane</keyword>
<comment type="caution">
    <text evidence="9">The sequence shown here is derived from an EMBL/GenBank/DDBJ whole genome shotgun (WGS) entry which is preliminary data.</text>
</comment>
<evidence type="ECO:0000256" key="6">
    <source>
        <dbReference type="ARBA" id="ARBA00022989"/>
    </source>
</evidence>
<keyword evidence="5" id="KW-0812">Transmembrane</keyword>
<sequence length="539" mass="60408">MRIAPMRGEKEEGVAPSCILLHGSWVDIKSLLIAILLVSTLILASEVFFKYSFIGPACSLNQVKDSIHSLKISQGTTLNEGATLADALEWRDNDNPIASDGCNTSKTIENSHNNTTSFGKAEEVINVDNVTVIRRDFKGFGSAASIFVEFGAYRGGDNSFAIVGLGSKPLHVYGDANFQCVWEPADRVVGAVGPRVKGRADKFLPDWGYGRVYTVVVVNCTFEEGVGVDGQGGKLILHATSSHIDMANFVALEETSESYAASSASYKSKNYTYDFLYCGSSLFGDINLQRIREWLAYHVRLMGPKSHFVFHDAGGVSAQVRQVLLKWQALGHVTLHDIREQAKFDGYYYNQFLVVNDCLHRTRFLAKWTFFFDVDEYLYVPPQTTLLQTMQSFSNYSQITIEQSPMSSKLCLPIHNSSTSREMWGFERLIFRNIKRGHRWDRKYAIQARNVLATGVHMSENVVGKTMHTKGSLIKYYHYHNTITSKEAGLCKEIVNSSSISLVTYLDEDPYQIDLGLQYVAQAVKEFELQKIGLQQLFA</sequence>
<evidence type="ECO:0000256" key="2">
    <source>
        <dbReference type="ARBA" id="ARBA00007647"/>
    </source>
</evidence>
<evidence type="ECO:0000256" key="8">
    <source>
        <dbReference type="RuleBase" id="RU366017"/>
    </source>
</evidence>
<dbReference type="InterPro" id="IPR008166">
    <property type="entry name" value="Glyco_transf_92"/>
</dbReference>
<evidence type="ECO:0000256" key="7">
    <source>
        <dbReference type="ARBA" id="ARBA00023136"/>
    </source>
</evidence>
<evidence type="ECO:0000256" key="3">
    <source>
        <dbReference type="ARBA" id="ARBA00022676"/>
    </source>
</evidence>
<keyword evidence="10" id="KW-1185">Reference proteome</keyword>
<comment type="similarity">
    <text evidence="2 8">Belongs to the glycosyltransferase 92 family.</text>
</comment>
<name>A0A9D4ZHT4_ADICA</name>
<reference evidence="9" key="1">
    <citation type="submission" date="2021-01" db="EMBL/GenBank/DDBJ databases">
        <title>Adiantum capillus-veneris genome.</title>
        <authorList>
            <person name="Fang Y."/>
            <person name="Liao Q."/>
        </authorList>
    </citation>
    <scope>NUCLEOTIDE SEQUENCE</scope>
    <source>
        <strain evidence="9">H3</strain>
        <tissue evidence="9">Leaf</tissue>
    </source>
</reference>
<comment type="subcellular location">
    <subcellularLocation>
        <location evidence="1">Membrane</location>
        <topology evidence="1">Single-pass membrane protein</topology>
    </subcellularLocation>
</comment>
<dbReference type="PANTHER" id="PTHR21461:SF12">
    <property type="entry name" value="GALACTAN BETA-1,4-GALACTOSYLTRANSFERASE GALS2"/>
    <property type="match status" value="1"/>
</dbReference>
<accession>A0A9D4ZHT4</accession>
<evidence type="ECO:0000256" key="5">
    <source>
        <dbReference type="ARBA" id="ARBA00022692"/>
    </source>
</evidence>
<dbReference type="Proteomes" id="UP000886520">
    <property type="component" value="Chromosome 11"/>
</dbReference>
<dbReference type="EC" id="2.4.1.-" evidence="8"/>
<dbReference type="GO" id="GO:0016020">
    <property type="term" value="C:membrane"/>
    <property type="evidence" value="ECO:0007669"/>
    <property type="project" value="UniProtKB-SubCell"/>
</dbReference>
<evidence type="ECO:0000313" key="9">
    <source>
        <dbReference type="EMBL" id="KAI5073570.1"/>
    </source>
</evidence>
<keyword evidence="6" id="KW-1133">Transmembrane helix</keyword>
<evidence type="ECO:0000256" key="1">
    <source>
        <dbReference type="ARBA" id="ARBA00004167"/>
    </source>
</evidence>
<protein>
    <recommendedName>
        <fullName evidence="8">Glycosyltransferase family 92 protein</fullName>
        <ecNumber evidence="8">2.4.1.-</ecNumber>
    </recommendedName>
</protein>